<evidence type="ECO:0000313" key="2">
    <source>
        <dbReference type="Proteomes" id="UP001470230"/>
    </source>
</evidence>
<gene>
    <name evidence="1" type="ORF">M9Y10_000600</name>
</gene>
<evidence type="ECO:0000313" key="1">
    <source>
        <dbReference type="EMBL" id="KAK8898316.1"/>
    </source>
</evidence>
<proteinExistence type="predicted"/>
<protein>
    <submittedName>
        <fullName evidence="1">Uncharacterized protein</fullName>
    </submittedName>
</protein>
<accession>A0ABR2L4M9</accession>
<reference evidence="1 2" key="1">
    <citation type="submission" date="2024-04" db="EMBL/GenBank/DDBJ databases">
        <title>Tritrichomonas musculus Genome.</title>
        <authorList>
            <person name="Alves-Ferreira E."/>
            <person name="Grigg M."/>
            <person name="Lorenzi H."/>
            <person name="Galac M."/>
        </authorList>
    </citation>
    <scope>NUCLEOTIDE SEQUENCE [LARGE SCALE GENOMIC DNA]</scope>
    <source>
        <strain evidence="1 2">EAF2021</strain>
    </source>
</reference>
<comment type="caution">
    <text evidence="1">The sequence shown here is derived from an EMBL/GenBank/DDBJ whole genome shotgun (WGS) entry which is preliminary data.</text>
</comment>
<sequence length="86" mass="10185">MDDLSLNLDCLKTIKAYEKAYDLRYERFKRVNYIAKLVTQKTTMSPRYKRTLFQLEPYVPSEIWLTNFSKSNGITIKSPQSFLINP</sequence>
<keyword evidence="2" id="KW-1185">Reference proteome</keyword>
<dbReference type="EMBL" id="JAPFFF010000001">
    <property type="protein sequence ID" value="KAK8898316.1"/>
    <property type="molecule type" value="Genomic_DNA"/>
</dbReference>
<dbReference type="Proteomes" id="UP001470230">
    <property type="component" value="Unassembled WGS sequence"/>
</dbReference>
<organism evidence="1 2">
    <name type="scientific">Tritrichomonas musculus</name>
    <dbReference type="NCBI Taxonomy" id="1915356"/>
    <lineage>
        <taxon>Eukaryota</taxon>
        <taxon>Metamonada</taxon>
        <taxon>Parabasalia</taxon>
        <taxon>Tritrichomonadida</taxon>
        <taxon>Tritrichomonadidae</taxon>
        <taxon>Tritrichomonas</taxon>
    </lineage>
</organism>
<name>A0ABR2L4M9_9EUKA</name>